<feature type="domain" description="Peptidase M20 dimerisation" evidence="5">
    <location>
        <begin position="234"/>
        <end position="386"/>
    </location>
</feature>
<dbReference type="PANTHER" id="PTHR43270:SF8">
    <property type="entry name" value="DI- AND TRIPEPTIDASE DUG2-RELATED"/>
    <property type="match status" value="1"/>
</dbReference>
<dbReference type="GO" id="GO:0006508">
    <property type="term" value="P:proteolysis"/>
    <property type="evidence" value="ECO:0007669"/>
    <property type="project" value="UniProtKB-KW"/>
</dbReference>
<feature type="chain" id="PRO_5041414726" evidence="4">
    <location>
        <begin position="22"/>
        <end position="505"/>
    </location>
</feature>
<evidence type="ECO:0000259" key="5">
    <source>
        <dbReference type="Pfam" id="PF07687"/>
    </source>
</evidence>
<dbReference type="EMBL" id="JANFAV010000004">
    <property type="protein sequence ID" value="MCW6534876.1"/>
    <property type="molecule type" value="Genomic_DNA"/>
</dbReference>
<name>A0AA42CTZ5_9SPHN</name>
<dbReference type="GO" id="GO:0008233">
    <property type="term" value="F:peptidase activity"/>
    <property type="evidence" value="ECO:0007669"/>
    <property type="project" value="UniProtKB-KW"/>
</dbReference>
<organism evidence="6 7">
    <name type="scientific">Sphingomonas lycopersici</name>
    <dbReference type="NCBI Taxonomy" id="2951807"/>
    <lineage>
        <taxon>Bacteria</taxon>
        <taxon>Pseudomonadati</taxon>
        <taxon>Pseudomonadota</taxon>
        <taxon>Alphaproteobacteria</taxon>
        <taxon>Sphingomonadales</taxon>
        <taxon>Sphingomonadaceae</taxon>
        <taxon>Sphingomonas</taxon>
    </lineage>
</organism>
<evidence type="ECO:0000256" key="1">
    <source>
        <dbReference type="ARBA" id="ARBA00022670"/>
    </source>
</evidence>
<keyword evidence="1" id="KW-0645">Protease</keyword>
<dbReference type="Gene3D" id="3.40.630.10">
    <property type="entry name" value="Zn peptidases"/>
    <property type="match status" value="1"/>
</dbReference>
<feature type="signal peptide" evidence="4">
    <location>
        <begin position="1"/>
        <end position="21"/>
    </location>
</feature>
<dbReference type="RefSeq" id="WP_209547656.1">
    <property type="nucleotide sequence ID" value="NZ_JANFAV010000004.1"/>
</dbReference>
<proteinExistence type="predicted"/>
<dbReference type="SUPFAM" id="SSF53187">
    <property type="entry name" value="Zn-dependent exopeptidases"/>
    <property type="match status" value="1"/>
</dbReference>
<keyword evidence="4" id="KW-0732">Signal</keyword>
<dbReference type="AlphaFoldDB" id="A0AA42CTZ5"/>
<gene>
    <name evidence="6" type="ORF">NEE01_08775</name>
</gene>
<keyword evidence="7" id="KW-1185">Reference proteome</keyword>
<dbReference type="GO" id="GO:0046872">
    <property type="term" value="F:metal ion binding"/>
    <property type="evidence" value="ECO:0007669"/>
    <property type="project" value="UniProtKB-KW"/>
</dbReference>
<dbReference type="InterPro" id="IPR051458">
    <property type="entry name" value="Cyt/Met_Dipeptidase"/>
</dbReference>
<dbReference type="PANTHER" id="PTHR43270">
    <property type="entry name" value="BETA-ALA-HIS DIPEPTIDASE"/>
    <property type="match status" value="1"/>
</dbReference>
<dbReference type="InterPro" id="IPR011650">
    <property type="entry name" value="Peptidase_M20_dimer"/>
</dbReference>
<dbReference type="Pfam" id="PF07687">
    <property type="entry name" value="M20_dimer"/>
    <property type="match status" value="1"/>
</dbReference>
<dbReference type="InterPro" id="IPR002933">
    <property type="entry name" value="Peptidase_M20"/>
</dbReference>
<evidence type="ECO:0000256" key="2">
    <source>
        <dbReference type="ARBA" id="ARBA00022723"/>
    </source>
</evidence>
<protein>
    <submittedName>
        <fullName evidence="6">M20/M25/M40 family metallo-hydrolase</fullName>
    </submittedName>
</protein>
<dbReference type="Gene3D" id="3.30.70.360">
    <property type="match status" value="1"/>
</dbReference>
<evidence type="ECO:0000313" key="6">
    <source>
        <dbReference type="EMBL" id="MCW6534876.1"/>
    </source>
</evidence>
<accession>A0AA42CTZ5</accession>
<dbReference type="Proteomes" id="UP001165565">
    <property type="component" value="Unassembled WGS sequence"/>
</dbReference>
<evidence type="ECO:0000313" key="7">
    <source>
        <dbReference type="Proteomes" id="UP001165565"/>
    </source>
</evidence>
<keyword evidence="3" id="KW-0378">Hydrolase</keyword>
<reference evidence="6" key="1">
    <citation type="submission" date="2022-06" db="EMBL/GenBank/DDBJ databases">
        <title>Sphingomonas sp. nov. isolated from rhizosphere soil of tomato.</title>
        <authorList>
            <person name="Dong H."/>
            <person name="Gao R."/>
        </authorList>
    </citation>
    <scope>NUCLEOTIDE SEQUENCE</scope>
    <source>
        <strain evidence="6">MMSM24</strain>
    </source>
</reference>
<sequence length="505" mass="54214">MMRFVALGALLASAVAMPVSAGVRDYRIANEHKILGEFVDLLAIPNVATDTPNIRRNAQALMAMMEKRGLSPRLLEGADSTTPPIVYGEWKVPGAKKTIVLYAHYDGQPTVPAKWTASPPWQPTLRTRAIEAGGTVLPIPRADQKIDPEWRLYARSTSDDKLGVIAVLTAIDALKAEKRLPAMNVKIVFEGEEEAGSPHLGEILARNKPLLASDGWIIFDGPVHQSGRRQVVFGVRGVTGIDITAYGARRPLHSGHYGNWSPNPAMMLSRLLASMKDDKGRVLVKGFYDDDAPVGAAERAAIAAAPDSDAAIRKELGIAASEGGDGLLDALMRTSLNVDGLMSADVGANARNVIPATATASLDMRLAKGADEAKQIDKVIAHIKAQGFHVTEAEPTDEERARYPAIVRVTRRVGGYNAVRTPMDAPLGRATVAALSALEDQPAIALPTSGGSLPLFMIEQNFPVPLLSVGSANYDNNQHAEDENVRIQNLWNSIETVAAIMTMKI</sequence>
<keyword evidence="2" id="KW-0479">Metal-binding</keyword>
<comment type="caution">
    <text evidence="6">The sequence shown here is derived from an EMBL/GenBank/DDBJ whole genome shotgun (WGS) entry which is preliminary data.</text>
</comment>
<dbReference type="Pfam" id="PF01546">
    <property type="entry name" value="Peptidase_M20"/>
    <property type="match status" value="1"/>
</dbReference>
<evidence type="ECO:0000256" key="3">
    <source>
        <dbReference type="ARBA" id="ARBA00022801"/>
    </source>
</evidence>
<evidence type="ECO:0000256" key="4">
    <source>
        <dbReference type="SAM" id="SignalP"/>
    </source>
</evidence>